<organism evidence="4 5">
    <name type="scientific">Bifidobacterium asteroides</name>
    <dbReference type="NCBI Taxonomy" id="1684"/>
    <lineage>
        <taxon>Bacteria</taxon>
        <taxon>Bacillati</taxon>
        <taxon>Actinomycetota</taxon>
        <taxon>Actinomycetes</taxon>
        <taxon>Bifidobacteriales</taxon>
        <taxon>Bifidobacteriaceae</taxon>
        <taxon>Bifidobacterium</taxon>
    </lineage>
</organism>
<reference evidence="4 5" key="1">
    <citation type="submission" date="2019-11" db="EMBL/GenBank/DDBJ databases">
        <title>Draft Genome Sequence of Plant Growth-Promoting Rhizosphere-Associated Bacteria.</title>
        <authorList>
            <person name="Vasilyev I.Y."/>
            <person name="Radchenko V."/>
            <person name="Ilnitskaya E.V."/>
        </authorList>
    </citation>
    <scope>NUCLEOTIDE SEQUENCE [LARGE SCALE GENOMIC DNA]</scope>
    <source>
        <strain evidence="4 5">VRA_9sq_n</strain>
    </source>
</reference>
<sequence>MSKSLNDQLKDVLAQTKTLAAKAQQENRDFNDEENTQILELKKKADELKEKIKKADEAQAAFKALTGPTGERKASSPVEQKTQPVAKSYGEAFVRSKAYQSMKASHPNATSIRFEVAHLMVKADPAPLTSDLPGAVNPYMMPGYTDVTYPQTNTLLGLIHRNTTENKLIEYRQMTEVTSNASTVPEGGRRPLSTLATEIAEAKAYTAADGMKVTYDELFDDGVIASMIDTVLMRNIAGVEEDLVLHGDSNNNGPSHGLLTDPNVQKVPFDKDAVTTISHAVTQLRNTIRTISIQAIILNPTDEENFVLMTDKNGRYLSNAPFGVGPGTLFGYPRITSSMVPQGTALIGDFHSVLLLDYEPLSILTFNQNADDAEHNLAYVRAQKRELLMLMEPKKIAVATIAGSAPASK</sequence>
<dbReference type="InterPro" id="IPR054612">
    <property type="entry name" value="Phage_capsid-like_C"/>
</dbReference>
<proteinExistence type="predicted"/>
<dbReference type="AlphaFoldDB" id="A0A6N7TSP9"/>
<comment type="caution">
    <text evidence="4">The sequence shown here is derived from an EMBL/GenBank/DDBJ whole genome shotgun (WGS) entry which is preliminary data.</text>
</comment>
<dbReference type="Pfam" id="PF05065">
    <property type="entry name" value="Phage_capsid"/>
    <property type="match status" value="1"/>
</dbReference>
<dbReference type="Gene3D" id="3.30.2400.10">
    <property type="entry name" value="Major capsid protein gp5"/>
    <property type="match status" value="1"/>
</dbReference>
<feature type="region of interest" description="Disordered" evidence="2">
    <location>
        <begin position="64"/>
        <end position="83"/>
    </location>
</feature>
<dbReference type="SUPFAM" id="SSF56563">
    <property type="entry name" value="Major capsid protein gp5"/>
    <property type="match status" value="1"/>
</dbReference>
<accession>A0A6N7TSP9</accession>
<evidence type="ECO:0000259" key="3">
    <source>
        <dbReference type="Pfam" id="PF05065"/>
    </source>
</evidence>
<evidence type="ECO:0000256" key="2">
    <source>
        <dbReference type="SAM" id="MobiDB-lite"/>
    </source>
</evidence>
<dbReference type="Gene3D" id="3.30.2320.10">
    <property type="entry name" value="hypothetical protein PF0899 domain"/>
    <property type="match status" value="1"/>
</dbReference>
<dbReference type="OrthoDB" id="8444243at2"/>
<gene>
    <name evidence="4" type="ORF">GKC41_00605</name>
</gene>
<dbReference type="EMBL" id="WKKW01000001">
    <property type="protein sequence ID" value="MSD90176.1"/>
    <property type="molecule type" value="Genomic_DNA"/>
</dbReference>
<evidence type="ECO:0000313" key="5">
    <source>
        <dbReference type="Proteomes" id="UP000436357"/>
    </source>
</evidence>
<evidence type="ECO:0000256" key="1">
    <source>
        <dbReference type="ARBA" id="ARBA00004328"/>
    </source>
</evidence>
<comment type="subcellular location">
    <subcellularLocation>
        <location evidence="1">Virion</location>
    </subcellularLocation>
</comment>
<name>A0A6N7TSP9_9BIFI</name>
<evidence type="ECO:0000313" key="4">
    <source>
        <dbReference type="EMBL" id="MSD90176.1"/>
    </source>
</evidence>
<dbReference type="InterPro" id="IPR024455">
    <property type="entry name" value="Phage_capsid"/>
</dbReference>
<feature type="domain" description="Phage capsid-like C-terminal" evidence="3">
    <location>
        <begin position="152"/>
        <end position="399"/>
    </location>
</feature>
<protein>
    <submittedName>
        <fullName evidence="4">Phage major capsid protein</fullName>
    </submittedName>
</protein>
<dbReference type="Proteomes" id="UP000436357">
    <property type="component" value="Unassembled WGS sequence"/>
</dbReference>
<dbReference type="RefSeq" id="WP_154312482.1">
    <property type="nucleotide sequence ID" value="NZ_WKKW01000001.1"/>
</dbReference>
<dbReference type="NCBIfam" id="TIGR01554">
    <property type="entry name" value="major_cap_HK97"/>
    <property type="match status" value="1"/>
</dbReference>